<dbReference type="AlphaFoldDB" id="A0A1V8SLA0"/>
<feature type="region of interest" description="Disordered" evidence="1">
    <location>
        <begin position="257"/>
        <end position="279"/>
    </location>
</feature>
<dbReference type="GO" id="GO:0070059">
    <property type="term" value="P:intrinsic apoptotic signaling pathway in response to endoplasmic reticulum stress"/>
    <property type="evidence" value="ECO:0007669"/>
    <property type="project" value="TreeGrafter"/>
</dbReference>
<dbReference type="GO" id="GO:0036498">
    <property type="term" value="P:IRE1-mediated unfolded protein response"/>
    <property type="evidence" value="ECO:0007669"/>
    <property type="project" value="TreeGrafter"/>
</dbReference>
<dbReference type="Pfam" id="PF00069">
    <property type="entry name" value="Pkinase"/>
    <property type="match status" value="1"/>
</dbReference>
<dbReference type="OrthoDB" id="4062651at2759"/>
<dbReference type="PROSITE" id="PS50011">
    <property type="entry name" value="PROTEIN_KINASE_DOM"/>
    <property type="match status" value="1"/>
</dbReference>
<accession>A0A1V8SLA0</accession>
<dbReference type="EMBL" id="NAJO01000038">
    <property type="protein sequence ID" value="OQN99710.1"/>
    <property type="molecule type" value="Genomic_DNA"/>
</dbReference>
<evidence type="ECO:0000259" key="2">
    <source>
        <dbReference type="PROSITE" id="PS50011"/>
    </source>
</evidence>
<feature type="compositionally biased region" description="Polar residues" evidence="1">
    <location>
        <begin position="269"/>
        <end position="279"/>
    </location>
</feature>
<feature type="domain" description="Protein kinase" evidence="2">
    <location>
        <begin position="11"/>
        <end position="279"/>
    </location>
</feature>
<dbReference type="InterPro" id="IPR045133">
    <property type="entry name" value="IRE1/2-like"/>
</dbReference>
<dbReference type="PANTHER" id="PTHR13954:SF6">
    <property type="entry name" value="NON-SPECIFIC SERINE_THREONINE PROTEIN KINASE"/>
    <property type="match status" value="1"/>
</dbReference>
<dbReference type="GO" id="GO:0004521">
    <property type="term" value="F:RNA endonuclease activity"/>
    <property type="evidence" value="ECO:0007669"/>
    <property type="project" value="InterPro"/>
</dbReference>
<dbReference type="InterPro" id="IPR011009">
    <property type="entry name" value="Kinase-like_dom_sf"/>
</dbReference>
<proteinExistence type="predicted"/>
<name>A0A1V8SLA0_9PEZI</name>
<reference evidence="4" key="1">
    <citation type="submission" date="2017-03" db="EMBL/GenBank/DDBJ databases">
        <title>Genomes of endolithic fungi from Antarctica.</title>
        <authorList>
            <person name="Coleine C."/>
            <person name="Masonjones S."/>
            <person name="Stajich J.E."/>
        </authorList>
    </citation>
    <scope>NUCLEOTIDE SEQUENCE [LARGE SCALE GENOMIC DNA]</scope>
    <source>
        <strain evidence="4">CCFEE 5527</strain>
    </source>
</reference>
<evidence type="ECO:0000256" key="1">
    <source>
        <dbReference type="SAM" id="MobiDB-lite"/>
    </source>
</evidence>
<evidence type="ECO:0000313" key="3">
    <source>
        <dbReference type="EMBL" id="OQN99710.1"/>
    </source>
</evidence>
<dbReference type="InterPro" id="IPR000719">
    <property type="entry name" value="Prot_kinase_dom"/>
</dbReference>
<protein>
    <recommendedName>
        <fullName evidence="2">Protein kinase domain-containing protein</fullName>
    </recommendedName>
</protein>
<dbReference type="GO" id="GO:0004674">
    <property type="term" value="F:protein serine/threonine kinase activity"/>
    <property type="evidence" value="ECO:0007669"/>
    <property type="project" value="InterPro"/>
</dbReference>
<sequence>MDYETSDGSQVSLREIFEDRNGRPVFKAASISAFVDGKAFAGKAEHRIKELDDVSIVDYLKPVPTENIHPLFPPNFTLAPSFDLAEHYLKAPAFTYEDCKPGRTFVADCLLNEATALEKLSQHPHPNIVEYFGCIVKDGRITQLCLKRYFCSLADYAEHRVPDSQREKIFHDVSSAAKHLHSLGLAHNDISPENVCIDSQGNAAIIDFDSCLPVGQRLMKGTAVDGLPLLSDPNNDIERLGKLRDFLADLKYDEDDVTSGPVDGASEDSLLQHNISQTY</sequence>
<dbReference type="PANTHER" id="PTHR13954">
    <property type="entry name" value="IRE1-RELATED"/>
    <property type="match status" value="1"/>
</dbReference>
<dbReference type="Gene3D" id="1.10.510.10">
    <property type="entry name" value="Transferase(Phosphotransferase) domain 1"/>
    <property type="match status" value="1"/>
</dbReference>
<organism evidence="3 4">
    <name type="scientific">Cryoendolithus antarcticus</name>
    <dbReference type="NCBI Taxonomy" id="1507870"/>
    <lineage>
        <taxon>Eukaryota</taxon>
        <taxon>Fungi</taxon>
        <taxon>Dikarya</taxon>
        <taxon>Ascomycota</taxon>
        <taxon>Pezizomycotina</taxon>
        <taxon>Dothideomycetes</taxon>
        <taxon>Dothideomycetidae</taxon>
        <taxon>Cladosporiales</taxon>
        <taxon>Cladosporiaceae</taxon>
        <taxon>Cryoendolithus</taxon>
    </lineage>
</organism>
<dbReference type="SUPFAM" id="SSF56112">
    <property type="entry name" value="Protein kinase-like (PK-like)"/>
    <property type="match status" value="1"/>
</dbReference>
<comment type="caution">
    <text evidence="3">The sequence shown here is derived from an EMBL/GenBank/DDBJ whole genome shotgun (WGS) entry which is preliminary data.</text>
</comment>
<dbReference type="Proteomes" id="UP000192596">
    <property type="component" value="Unassembled WGS sequence"/>
</dbReference>
<dbReference type="InParanoid" id="A0A1V8SLA0"/>
<keyword evidence="4" id="KW-1185">Reference proteome</keyword>
<dbReference type="GO" id="GO:0005524">
    <property type="term" value="F:ATP binding"/>
    <property type="evidence" value="ECO:0007669"/>
    <property type="project" value="InterPro"/>
</dbReference>
<dbReference type="STRING" id="1507870.A0A1V8SLA0"/>
<gene>
    <name evidence="3" type="ORF">B0A48_14480</name>
</gene>
<dbReference type="GO" id="GO:1990604">
    <property type="term" value="C:IRE1-TRAF2-ASK1 complex"/>
    <property type="evidence" value="ECO:0007669"/>
    <property type="project" value="TreeGrafter"/>
</dbReference>
<dbReference type="GO" id="GO:0051082">
    <property type="term" value="F:unfolded protein binding"/>
    <property type="evidence" value="ECO:0007669"/>
    <property type="project" value="TreeGrafter"/>
</dbReference>
<evidence type="ECO:0000313" key="4">
    <source>
        <dbReference type="Proteomes" id="UP000192596"/>
    </source>
</evidence>
<dbReference type="SMART" id="SM00220">
    <property type="entry name" value="S_TKc"/>
    <property type="match status" value="1"/>
</dbReference>